<name>A0ABU5K3C1_9BACI</name>
<gene>
    <name evidence="2" type="ORF">U2I54_25235</name>
</gene>
<feature type="compositionally biased region" description="Low complexity" evidence="1">
    <location>
        <begin position="1"/>
        <end position="14"/>
    </location>
</feature>
<dbReference type="Proteomes" id="UP001291930">
    <property type="component" value="Unassembled WGS sequence"/>
</dbReference>
<organism evidence="2 3">
    <name type="scientific">Bacillus bingmayongensis</name>
    <dbReference type="NCBI Taxonomy" id="1150157"/>
    <lineage>
        <taxon>Bacteria</taxon>
        <taxon>Bacillati</taxon>
        <taxon>Bacillota</taxon>
        <taxon>Bacilli</taxon>
        <taxon>Bacillales</taxon>
        <taxon>Bacillaceae</taxon>
        <taxon>Bacillus</taxon>
    </lineage>
</organism>
<evidence type="ECO:0000313" key="3">
    <source>
        <dbReference type="Proteomes" id="UP001291930"/>
    </source>
</evidence>
<reference evidence="3" key="1">
    <citation type="submission" date="2023-11" db="EMBL/GenBank/DDBJ databases">
        <title>Genome Sequence of Bacillus pseudomycoides stain BUPM19.</title>
        <authorList>
            <person name="Farhat A."/>
        </authorList>
    </citation>
    <scope>NUCLEOTIDE SEQUENCE [LARGE SCALE GENOMIC DNA]</scope>
    <source>
        <strain evidence="3">BUPM19</strain>
    </source>
</reference>
<proteinExistence type="predicted"/>
<comment type="caution">
    <text evidence="2">The sequence shown here is derived from an EMBL/GenBank/DDBJ whole genome shotgun (WGS) entry which is preliminary data.</text>
</comment>
<feature type="compositionally biased region" description="Low complexity" evidence="1">
    <location>
        <begin position="21"/>
        <end position="32"/>
    </location>
</feature>
<feature type="region of interest" description="Disordered" evidence="1">
    <location>
        <begin position="1"/>
        <end position="34"/>
    </location>
</feature>
<keyword evidence="3" id="KW-1185">Reference proteome</keyword>
<evidence type="ECO:0000313" key="2">
    <source>
        <dbReference type="EMBL" id="MDZ5610245.1"/>
    </source>
</evidence>
<sequence length="50" mass="5640">MNKDSNSNSYSSNNKDIRTPSSQSSNYQSSQNLYRQGYVKKKGCNCGKNK</sequence>
<protein>
    <submittedName>
        <fullName evidence="2">Uncharacterized protein</fullName>
    </submittedName>
</protein>
<evidence type="ECO:0000256" key="1">
    <source>
        <dbReference type="SAM" id="MobiDB-lite"/>
    </source>
</evidence>
<dbReference type="EMBL" id="JAXOVW010000126">
    <property type="protein sequence ID" value="MDZ5610245.1"/>
    <property type="molecule type" value="Genomic_DNA"/>
</dbReference>
<accession>A0ABU5K3C1</accession>
<dbReference type="RefSeq" id="WP_167321101.1">
    <property type="nucleotide sequence ID" value="NZ_AKCS01000005.1"/>
</dbReference>